<comment type="caution">
    <text evidence="4">The sequence shown here is derived from an EMBL/GenBank/DDBJ whole genome shotgun (WGS) entry which is preliminary data.</text>
</comment>
<evidence type="ECO:0000256" key="1">
    <source>
        <dbReference type="SAM" id="MobiDB-lite"/>
    </source>
</evidence>
<dbReference type="EMBL" id="FTOB01000002">
    <property type="protein sequence ID" value="SIS46619.1"/>
    <property type="molecule type" value="Genomic_DNA"/>
</dbReference>
<feature type="region of interest" description="Disordered" evidence="1">
    <location>
        <begin position="10"/>
        <end position="33"/>
    </location>
</feature>
<organism evidence="4 5">
    <name type="scientific">Zobellia uliginosa</name>
    <dbReference type="NCBI Taxonomy" id="143224"/>
    <lineage>
        <taxon>Bacteria</taxon>
        <taxon>Pseudomonadati</taxon>
        <taxon>Bacteroidota</taxon>
        <taxon>Flavobacteriia</taxon>
        <taxon>Flavobacteriales</taxon>
        <taxon>Flavobacteriaceae</taxon>
        <taxon>Zobellia</taxon>
    </lineage>
</organism>
<dbReference type="Pfam" id="PF08906">
    <property type="entry name" value="T6SS_Tdi1_C"/>
    <property type="match status" value="1"/>
</dbReference>
<evidence type="ECO:0000259" key="3">
    <source>
        <dbReference type="Pfam" id="PF08906"/>
    </source>
</evidence>
<dbReference type="RefSeq" id="WP_076453842.1">
    <property type="nucleotide sequence ID" value="NZ_FTOB01000002.1"/>
</dbReference>
<evidence type="ECO:0000259" key="2">
    <source>
        <dbReference type="Pfam" id="PF08887"/>
    </source>
</evidence>
<proteinExistence type="predicted"/>
<evidence type="ECO:0008006" key="6">
    <source>
        <dbReference type="Google" id="ProtNLM"/>
    </source>
</evidence>
<dbReference type="InterPro" id="IPR015002">
    <property type="entry name" value="T6SS_Tdi1_C"/>
</dbReference>
<accession>A0ABY1KKX2</accession>
<name>A0ABY1KKX2_9FLAO</name>
<gene>
    <name evidence="4" type="ORF">SAMN05421766_10232</name>
</gene>
<keyword evidence="5" id="KW-1185">Reference proteome</keyword>
<feature type="domain" description="GAD-related" evidence="2">
    <location>
        <begin position="31"/>
        <end position="108"/>
    </location>
</feature>
<evidence type="ECO:0000313" key="4">
    <source>
        <dbReference type="EMBL" id="SIS46619.1"/>
    </source>
</evidence>
<sequence length="206" mass="24023">MSFFKNLFKKNTKRQTDRPKQSPNGALKAEEGSSVVPEPIIETYKDKVPPYLIDLWKSKGFGKYDNGLIQLVNPKDFEPSLWTWLGQEVENYVPIAISAFGELFYYRKLTETDEDVCMIDIQYRKIETVVWSLQSFFEDFLTNEEDREEWLRETLFKQAIAEQGHLAKNEVFTFTPILALGGAMETKYLKKGNAQVYQDIVFQMTM</sequence>
<protein>
    <recommendedName>
        <fullName evidence="6">GAD-like domain-containing protein</fullName>
    </recommendedName>
</protein>
<dbReference type="Pfam" id="PF08887">
    <property type="entry name" value="GAD-like"/>
    <property type="match status" value="1"/>
</dbReference>
<reference evidence="4 5" key="1">
    <citation type="submission" date="2017-01" db="EMBL/GenBank/DDBJ databases">
        <authorList>
            <person name="Varghese N."/>
            <person name="Submissions S."/>
        </authorList>
    </citation>
    <scope>NUCLEOTIDE SEQUENCE [LARGE SCALE GENOMIC DNA]</scope>
    <source>
        <strain evidence="4 5">DSM 2061</strain>
    </source>
</reference>
<evidence type="ECO:0000313" key="5">
    <source>
        <dbReference type="Proteomes" id="UP000185728"/>
    </source>
</evidence>
<dbReference type="Proteomes" id="UP000185728">
    <property type="component" value="Unassembled WGS sequence"/>
</dbReference>
<dbReference type="InterPro" id="IPR014983">
    <property type="entry name" value="GAD-rel"/>
</dbReference>
<feature type="domain" description="T6SS immunity protein Tdi1 C-terminal" evidence="3">
    <location>
        <begin position="133"/>
        <end position="205"/>
    </location>
</feature>